<protein>
    <submittedName>
        <fullName evidence="2">Type III restriction endonuclease subunit R</fullName>
    </submittedName>
</protein>
<dbReference type="SUPFAM" id="SSF52540">
    <property type="entry name" value="P-loop containing nucleoside triphosphate hydrolases"/>
    <property type="match status" value="1"/>
</dbReference>
<dbReference type="GO" id="GO:0005524">
    <property type="term" value="F:ATP binding"/>
    <property type="evidence" value="ECO:0007669"/>
    <property type="project" value="InterPro"/>
</dbReference>
<dbReference type="PATRIC" id="fig|997761.3.peg.1504"/>
<dbReference type="GO" id="GO:0005829">
    <property type="term" value="C:cytosol"/>
    <property type="evidence" value="ECO:0007669"/>
    <property type="project" value="TreeGrafter"/>
</dbReference>
<dbReference type="PANTHER" id="PTHR47396">
    <property type="entry name" value="TYPE I RESTRICTION ENZYME ECOKI R PROTEIN"/>
    <property type="match status" value="1"/>
</dbReference>
<dbReference type="InterPro" id="IPR014001">
    <property type="entry name" value="Helicase_ATP-bd"/>
</dbReference>
<dbReference type="PANTHER" id="PTHR47396:SF1">
    <property type="entry name" value="ATP-DEPENDENT HELICASE IRC3-RELATED"/>
    <property type="match status" value="1"/>
</dbReference>
<dbReference type="CDD" id="cd18785">
    <property type="entry name" value="SF2_C"/>
    <property type="match status" value="1"/>
</dbReference>
<name>I0BDZ9_9BACL</name>
<dbReference type="OrthoDB" id="9802848at2"/>
<dbReference type="InterPro" id="IPR006935">
    <property type="entry name" value="Helicase/UvrB_N"/>
</dbReference>
<evidence type="ECO:0000313" key="2">
    <source>
        <dbReference type="EMBL" id="AFH60596.1"/>
    </source>
</evidence>
<dbReference type="InterPro" id="IPR001650">
    <property type="entry name" value="Helicase_C-like"/>
</dbReference>
<evidence type="ECO:0000313" key="3">
    <source>
        <dbReference type="Proteomes" id="UP000007392"/>
    </source>
</evidence>
<accession>I0BDZ9</accession>
<dbReference type="KEGG" id="pmw:B2K_07650"/>
<dbReference type="Gene3D" id="3.40.50.300">
    <property type="entry name" value="P-loop containing nucleotide triphosphate hydrolases"/>
    <property type="match status" value="2"/>
</dbReference>
<gene>
    <name evidence="2" type="ORF">B2K_07650</name>
</gene>
<reference evidence="2 3" key="1">
    <citation type="submission" date="2013-06" db="EMBL/GenBank/DDBJ databases">
        <title>Complete genome sequence of Paenibacillus mucilaginosus K02.</title>
        <authorList>
            <person name="Xiao B."/>
            <person name="Sun L."/>
            <person name="Xiao L."/>
            <person name="Lian B."/>
        </authorList>
    </citation>
    <scope>NUCLEOTIDE SEQUENCE [LARGE SCALE GENOMIC DNA]</scope>
    <source>
        <strain evidence="2 3">K02</strain>
    </source>
</reference>
<dbReference type="GO" id="GO:0004519">
    <property type="term" value="F:endonuclease activity"/>
    <property type="evidence" value="ECO:0007669"/>
    <property type="project" value="UniProtKB-KW"/>
</dbReference>
<keyword evidence="2" id="KW-0378">Hydrolase</keyword>
<feature type="domain" description="Helicase ATP-binding" evidence="1">
    <location>
        <begin position="34"/>
        <end position="205"/>
    </location>
</feature>
<organism evidence="2 3">
    <name type="scientific">Paenibacillus mucilaginosus K02</name>
    <dbReference type="NCBI Taxonomy" id="997761"/>
    <lineage>
        <taxon>Bacteria</taxon>
        <taxon>Bacillati</taxon>
        <taxon>Bacillota</taxon>
        <taxon>Bacilli</taxon>
        <taxon>Bacillales</taxon>
        <taxon>Paenibacillaceae</taxon>
        <taxon>Paenibacillus</taxon>
    </lineage>
</organism>
<dbReference type="SMART" id="SM00487">
    <property type="entry name" value="DEXDc"/>
    <property type="match status" value="1"/>
</dbReference>
<keyword evidence="2" id="KW-0540">Nuclease</keyword>
<dbReference type="InterPro" id="IPR050742">
    <property type="entry name" value="Helicase_Restrict-Modif_Enz"/>
</dbReference>
<dbReference type="Proteomes" id="UP000007392">
    <property type="component" value="Chromosome"/>
</dbReference>
<dbReference type="AlphaFoldDB" id="I0BDZ9"/>
<dbReference type="EMBL" id="CP003422">
    <property type="protein sequence ID" value="AFH60596.1"/>
    <property type="molecule type" value="Genomic_DNA"/>
</dbReference>
<proteinExistence type="predicted"/>
<dbReference type="Pfam" id="PF04851">
    <property type="entry name" value="ResIII"/>
    <property type="match status" value="1"/>
</dbReference>
<dbReference type="GO" id="GO:0003677">
    <property type="term" value="F:DNA binding"/>
    <property type="evidence" value="ECO:0007669"/>
    <property type="project" value="InterPro"/>
</dbReference>
<dbReference type="GO" id="GO:0016787">
    <property type="term" value="F:hydrolase activity"/>
    <property type="evidence" value="ECO:0007669"/>
    <property type="project" value="InterPro"/>
</dbReference>
<dbReference type="Pfam" id="PF00271">
    <property type="entry name" value="Helicase_C"/>
    <property type="match status" value="1"/>
</dbReference>
<keyword evidence="2" id="KW-0255">Endonuclease</keyword>
<dbReference type="HOGENOM" id="CLU_019933_0_0_9"/>
<dbReference type="PROSITE" id="PS51192">
    <property type="entry name" value="HELICASE_ATP_BIND_1"/>
    <property type="match status" value="1"/>
</dbReference>
<sequence length="625" mass="71967">MNHNYFIESMPNIDSNSELREPQILAYQAIQEHFVQNKSDEHAVVVLPTGVGKTGLMGIAPFGISFGRVLIVTPQLVIKDAVLDSLDPDHPQNFWLTRGVFSKYEELPAVIEYDSKTSEWELNQADIVILNIHKLQERLDNALINRVSHDFFGMVIIDEAHHSTAPTWERTLEYFSAAKVVKVTGTPTRSDGEEIKGKFVYKYPLSQAMASGYVKSLERIHYVPDKLYLTLDKKDGTVYSVEQIRDMNLKDEDWITRSVAYSKECSLKVVQESVAILNEKRSTGVPHKIIAVACSIWHAEQLEELYRGLGQEVALVHSKLKKDDLDTRLKAIENHKVQVVIHVAKLGEGYDHKYLSVAAIFRPFRHTLPYEQFVGRVLRAIDKEEAVTEEDNIACVVHHKELGLEDLWKFYKEEKEKSDVIKFIDREGESFERLTPTKIDKMTGEVFEDAGGKLERDSFINTELLLERERRLKEENEKINRLREILPTVPEEALRQMVRREEEGTAAAKILRPDKFITRKKRNLDDIIKKEMVPEVILDYNVSKEGTELGDSKLFSGRSYKWIPQRIRNNAGMIAAYLEFRVNELVGNSNRNTWGPEEYEAALGHVDDLYEHLRRVLDSEFRKEG</sequence>
<dbReference type="RefSeq" id="WP_014649872.1">
    <property type="nucleotide sequence ID" value="NC_017672.3"/>
</dbReference>
<evidence type="ECO:0000259" key="1">
    <source>
        <dbReference type="PROSITE" id="PS51192"/>
    </source>
</evidence>
<dbReference type="InterPro" id="IPR027417">
    <property type="entry name" value="P-loop_NTPase"/>
</dbReference>